<feature type="region of interest" description="Disordered" evidence="2">
    <location>
        <begin position="151"/>
        <end position="175"/>
    </location>
</feature>
<dbReference type="Proteomes" id="UP000886520">
    <property type="component" value="Chromosome 5"/>
</dbReference>
<sequence>MEEQAVAGKDRRVESLGWLTESSIMPKKKKAIEGVGASSIVELRAQLYRTQEDAKRIKTGDADAVLHRSLKKTDTFYKKNTGVEERANRDKLQLKAETDGSASYAALEKKAQLYEKLARGELSDEDEREKYSVDFLRKGLLEDEFRSLEAEGAGEVAPMQSNEGPTQDSSSIERRSGIGWSSDKAVGISQEHKILVREVNQETIEAREQATLLKQLSNPLKHILKGCKCFHWRIDRKLQGLSLELRLTAQF</sequence>
<feature type="compositionally biased region" description="Polar residues" evidence="2">
    <location>
        <begin position="159"/>
        <end position="170"/>
    </location>
</feature>
<evidence type="ECO:0000313" key="3">
    <source>
        <dbReference type="EMBL" id="KAI5079765.1"/>
    </source>
</evidence>
<evidence type="ECO:0000256" key="2">
    <source>
        <dbReference type="SAM" id="MobiDB-lite"/>
    </source>
</evidence>
<dbReference type="EMBL" id="JABFUD020000005">
    <property type="protein sequence ID" value="KAI5079765.1"/>
    <property type="molecule type" value="Genomic_DNA"/>
</dbReference>
<protein>
    <submittedName>
        <fullName evidence="3">Uncharacterized protein</fullName>
    </submittedName>
</protein>
<dbReference type="AlphaFoldDB" id="A0A9D4ZNY9"/>
<organism evidence="3 4">
    <name type="scientific">Adiantum capillus-veneris</name>
    <name type="common">Maidenhair fern</name>
    <dbReference type="NCBI Taxonomy" id="13818"/>
    <lineage>
        <taxon>Eukaryota</taxon>
        <taxon>Viridiplantae</taxon>
        <taxon>Streptophyta</taxon>
        <taxon>Embryophyta</taxon>
        <taxon>Tracheophyta</taxon>
        <taxon>Polypodiopsida</taxon>
        <taxon>Polypodiidae</taxon>
        <taxon>Polypodiales</taxon>
        <taxon>Pteridineae</taxon>
        <taxon>Pteridaceae</taxon>
        <taxon>Vittarioideae</taxon>
        <taxon>Adiantum</taxon>
    </lineage>
</organism>
<evidence type="ECO:0000313" key="4">
    <source>
        <dbReference type="Proteomes" id="UP000886520"/>
    </source>
</evidence>
<comment type="caution">
    <text evidence="3">The sequence shown here is derived from an EMBL/GenBank/DDBJ whole genome shotgun (WGS) entry which is preliminary data.</text>
</comment>
<name>A0A9D4ZNY9_ADICA</name>
<dbReference type="PANTHER" id="PTHR15885:SF1">
    <property type="entry name" value="COILED-COIL DOMAIN-CONTAINING PROTEIN 174"/>
    <property type="match status" value="1"/>
</dbReference>
<dbReference type="OrthoDB" id="333551at2759"/>
<dbReference type="PANTHER" id="PTHR15885">
    <property type="entry name" value="COILED-COIL DOMAIN-CONTAINING PROTEIN 174"/>
    <property type="match status" value="1"/>
</dbReference>
<evidence type="ECO:0000256" key="1">
    <source>
        <dbReference type="ARBA" id="ARBA00023054"/>
    </source>
</evidence>
<keyword evidence="1" id="KW-0175">Coiled coil</keyword>
<keyword evidence="4" id="KW-1185">Reference proteome</keyword>
<dbReference type="InterPro" id="IPR025066">
    <property type="entry name" value="CCDC174-like"/>
</dbReference>
<proteinExistence type="predicted"/>
<accession>A0A9D4ZNY9</accession>
<gene>
    <name evidence="3" type="ORF">GOP47_0005244</name>
</gene>
<dbReference type="GO" id="GO:0005634">
    <property type="term" value="C:nucleus"/>
    <property type="evidence" value="ECO:0007669"/>
    <property type="project" value="TreeGrafter"/>
</dbReference>
<reference evidence="3 4" key="1">
    <citation type="submission" date="2021-01" db="EMBL/GenBank/DDBJ databases">
        <title>Adiantum capillus-veneris genome.</title>
        <authorList>
            <person name="Fang Y."/>
            <person name="Liao Q."/>
        </authorList>
    </citation>
    <scope>NUCLEOTIDE SEQUENCE [LARGE SCALE GENOMIC DNA]</scope>
    <source>
        <strain evidence="3">H3</strain>
        <tissue evidence="3">Leaf</tissue>
    </source>
</reference>